<proteinExistence type="predicted"/>
<name>A0A0K0XXR0_9GAMM</name>
<dbReference type="EMBL" id="CP012154">
    <property type="protein sequence ID" value="AKS42468.1"/>
    <property type="molecule type" value="Genomic_DNA"/>
</dbReference>
<dbReference type="Gene3D" id="1.10.10.10">
    <property type="entry name" value="Winged helix-like DNA-binding domain superfamily/Winged helix DNA-binding domain"/>
    <property type="match status" value="1"/>
</dbReference>
<dbReference type="Pfam" id="PF22747">
    <property type="entry name" value="Zn_ribbon_DUF2089"/>
    <property type="match status" value="1"/>
</dbReference>
<accession>A0A0K0XXR0</accession>
<dbReference type="AlphaFoldDB" id="A0A0K0XXR0"/>
<evidence type="ECO:0000313" key="3">
    <source>
        <dbReference type="EMBL" id="AKS42468.1"/>
    </source>
</evidence>
<sequence>MKRTPSKCPSCDSELAVTELRCLDCQTAVSGHYRLPPLLRLDPSDQEFVEAFVLSSGSLKAMAGQLGVSYPTVRNRLNDIIEQIRKESET</sequence>
<evidence type="ECO:0000259" key="2">
    <source>
        <dbReference type="Pfam" id="PF22747"/>
    </source>
</evidence>
<dbReference type="Pfam" id="PF09862">
    <property type="entry name" value="DUF2089"/>
    <property type="match status" value="1"/>
</dbReference>
<dbReference type="InterPro" id="IPR036388">
    <property type="entry name" value="WH-like_DNA-bd_sf"/>
</dbReference>
<feature type="domain" description="DUF2089" evidence="1">
    <location>
        <begin position="41"/>
        <end position="85"/>
    </location>
</feature>
<dbReference type="RefSeq" id="WP_049726025.1">
    <property type="nucleotide sequence ID" value="NZ_CP012154.1"/>
</dbReference>
<protein>
    <submittedName>
        <fullName evidence="3">Uncharacterized protein</fullName>
    </submittedName>
</protein>
<evidence type="ECO:0000313" key="4">
    <source>
        <dbReference type="Proteomes" id="UP000066624"/>
    </source>
</evidence>
<gene>
    <name evidence="3" type="ORF">WM2015_2103</name>
</gene>
<organism evidence="3 4">
    <name type="scientific">Wenzhouxiangella marina</name>
    <dbReference type="NCBI Taxonomy" id="1579979"/>
    <lineage>
        <taxon>Bacteria</taxon>
        <taxon>Pseudomonadati</taxon>
        <taxon>Pseudomonadota</taxon>
        <taxon>Gammaproteobacteria</taxon>
        <taxon>Chromatiales</taxon>
        <taxon>Wenzhouxiangellaceae</taxon>
        <taxon>Wenzhouxiangella</taxon>
    </lineage>
</organism>
<dbReference type="STRING" id="1579979.WM2015_2103"/>
<dbReference type="InterPro" id="IPR053957">
    <property type="entry name" value="DUF2089_Zn_ribbon"/>
</dbReference>
<dbReference type="OrthoDB" id="9797643at2"/>
<feature type="domain" description="DUF2089" evidence="2">
    <location>
        <begin position="8"/>
        <end position="38"/>
    </location>
</feature>
<dbReference type="InterPro" id="IPR018658">
    <property type="entry name" value="DUF2089"/>
</dbReference>
<dbReference type="PATRIC" id="fig|1579979.3.peg.2149"/>
<keyword evidence="4" id="KW-1185">Reference proteome</keyword>
<evidence type="ECO:0000259" key="1">
    <source>
        <dbReference type="Pfam" id="PF09862"/>
    </source>
</evidence>
<dbReference type="KEGG" id="wma:WM2015_2103"/>
<reference evidence="3 4" key="1">
    <citation type="submission" date="2015-07" db="EMBL/GenBank/DDBJ databases">
        <authorList>
            <person name="Noorani M."/>
        </authorList>
    </citation>
    <scope>NUCLEOTIDE SEQUENCE [LARGE SCALE GENOMIC DNA]</scope>
    <source>
        <strain evidence="3 4">KCTC 42284</strain>
    </source>
</reference>
<dbReference type="Proteomes" id="UP000066624">
    <property type="component" value="Chromosome"/>
</dbReference>